<organism evidence="1">
    <name type="scientific">Pontimicrobium sp. SW4</name>
    <dbReference type="NCBI Taxonomy" id="3153519"/>
    <lineage>
        <taxon>Bacteria</taxon>
        <taxon>Pseudomonadati</taxon>
        <taxon>Bacteroidota</taxon>
        <taxon>Flavobacteriia</taxon>
        <taxon>Flavobacteriales</taxon>
        <taxon>Flavobacteriaceae</taxon>
        <taxon>Pontimicrobium</taxon>
    </lineage>
</organism>
<reference evidence="1" key="1">
    <citation type="submission" date="2024-05" db="EMBL/GenBank/DDBJ databases">
        <title>Pontimicrobium maritimus sp. nov., isolated form sea water.</title>
        <authorList>
            <person name="Muhammad N."/>
            <person name="Vuong T.Q."/>
            <person name="Han H.L."/>
            <person name="Kim S.-G."/>
        </authorList>
    </citation>
    <scope>NUCLEOTIDE SEQUENCE</scope>
    <source>
        <strain evidence="1">SW4</strain>
    </source>
</reference>
<dbReference type="AlphaFoldDB" id="A0AAU7BV32"/>
<evidence type="ECO:0000313" key="1">
    <source>
        <dbReference type="EMBL" id="XBG62179.1"/>
    </source>
</evidence>
<dbReference type="InterPro" id="IPR058595">
    <property type="entry name" value="Avidin-like"/>
</dbReference>
<sequence length="111" mass="12526">MNYHGKSFAPITNSENGETSKETIFKYQQIGNILTSEYSGGKIKQGHLIGLVDEKGNIEMRYHQVNINNELMTGVCSSKPEILANVKIRLHENWKWTSGDKSEGKSIIEEL</sequence>
<dbReference type="Pfam" id="PF26421">
    <property type="entry name" value="Avidin_like"/>
    <property type="match status" value="1"/>
</dbReference>
<accession>A0AAU7BV32</accession>
<dbReference type="RefSeq" id="WP_347925225.1">
    <property type="nucleotide sequence ID" value="NZ_CP157199.1"/>
</dbReference>
<dbReference type="EMBL" id="CP157199">
    <property type="protein sequence ID" value="XBG62179.1"/>
    <property type="molecule type" value="Genomic_DNA"/>
</dbReference>
<protein>
    <submittedName>
        <fullName evidence="1">N-acetylglutamate synthase</fullName>
    </submittedName>
</protein>
<proteinExistence type="predicted"/>
<gene>
    <name evidence="1" type="ORF">ABGB03_04585</name>
</gene>
<name>A0AAU7BV32_9FLAO</name>